<dbReference type="InterPro" id="IPR059169">
    <property type="entry name" value="GCP5_N_ext"/>
</dbReference>
<dbReference type="Pfam" id="PF04130">
    <property type="entry name" value="GCP_C_terminal"/>
    <property type="match status" value="1"/>
</dbReference>
<proteinExistence type="inferred from homology"/>
<dbReference type="InterPro" id="IPR040457">
    <property type="entry name" value="GCP_C"/>
</dbReference>
<evidence type="ECO:0000313" key="10">
    <source>
        <dbReference type="Proteomes" id="UP001489004"/>
    </source>
</evidence>
<sequence length="1063" mass="115871">MQREKLLSKLVCRLIGVQPGDDNYEVAMDFCLNQLQHHKCLDTNPKEVDRQYEGLEERLGYNALLRKQAALGTLRARLLALSLTSDQQDIHHRMLSLVYHLIGKPLESDYYGPAEEAVPDGRARKLTEDSEDGSDWAAESDVFSSGSSLSDWEGSDDDGALTENLDPNARQDPERVTGQKRESAATEAREALTARQQSHVQASSLGLTHKAAEELYPPDCLIRHLAQAQTGDSLAFLPPAPHKCTTEAALARQVMQMLRGAQKSSPAFTYHAGVFIAALGVHVPHLSPGALTAMLTQFAELGTLGARLHRFISASRDVTRSTFGHPHRPPVIGPTRAAFATALSEQIQMVNAHLVALDNSIAAAEHHGQVVTLLQLEYALQGVARRLRLLDHVVAEATGQGAGSPAEARHSTAQHGTAQHGSPAEACAHLLSSLHSMLQTYSMQSGPQGQEEAGVVLKLLAGSCLPFFGTLHAWLFDGLLQDPAGEFFIQADAAISVESPRFWYEAYALRLDTRGDIACPSFLRKQVHDILAAGKSMILLCSHQAPAVFMELTAASSLGQAHGWRCAHAAGNGPTTMLQLLREEPQGSLYQQFLRELHSLVQACSGPAEPGPEAHLGAAPLLGQVEDLADDEQPLADLEGGGAGAAAVGPPGGSAQPLARQRRPEPTRLAAYQGRVALQLWAKHKGLPQRRSAAQEEAEQAWLAGVQQVDLPPIDVVLETCIARPISMQVDRVGERLLNNLLGRWGLMYELSTLRNVFLLACPGLLPFAGALFDRLNHGESLRDISDADLTFMLQQSLPSHTSADDPMPPADALTATVARADPTARRLSMRATAVGTPLRNISELSPLRVQYRVAWPLSMIVDDQVLLKYNQVLIFLLQVRWASAALERARKASLPGAAGRGLQPGDVLAQEMGHFVNNLHQFVMERLLHGAWHQLQQDLDRARSLDEVTAAHGTFLDSVQRQCLLAPDKTWKLIEDAVFRILNLVLHFAALQQALNKPQQGAAASATRVLQGELAELQTAFRDRHRYLLKVLTAKTLKIGGYSELHHLVMRLNFNSFYPEAE</sequence>
<dbReference type="EMBL" id="JALJOR010000018">
    <property type="protein sequence ID" value="KAK9804286.1"/>
    <property type="molecule type" value="Genomic_DNA"/>
</dbReference>
<dbReference type="GO" id="GO:0000930">
    <property type="term" value="C:gamma-tubulin complex"/>
    <property type="evidence" value="ECO:0007669"/>
    <property type="project" value="TreeGrafter"/>
</dbReference>
<comment type="function">
    <text evidence="5">Component of the gamma-tubulin ring complex (gTuRC) which mediates microtubule nucleation.</text>
</comment>
<evidence type="ECO:0000259" key="8">
    <source>
        <dbReference type="Pfam" id="PF17681"/>
    </source>
</evidence>
<feature type="compositionally biased region" description="Low complexity" evidence="6">
    <location>
        <begin position="645"/>
        <end position="655"/>
    </location>
</feature>
<name>A0AAW1P762_9CHLO</name>
<evidence type="ECO:0000256" key="2">
    <source>
        <dbReference type="ARBA" id="ARBA00022490"/>
    </source>
</evidence>
<comment type="subcellular location">
    <subcellularLocation>
        <location evidence="5">Cytoplasm</location>
        <location evidence="5">Cytoskeleton</location>
        <location evidence="5">Microtubule organizing center</location>
    </subcellularLocation>
</comment>
<evidence type="ECO:0000259" key="7">
    <source>
        <dbReference type="Pfam" id="PF04130"/>
    </source>
</evidence>
<keyword evidence="2 5" id="KW-0963">Cytoplasm</keyword>
<comment type="similarity">
    <text evidence="1 5">Belongs to the TUBGCP family.</text>
</comment>
<protein>
    <recommendedName>
        <fullName evidence="5">Gamma-tubulin complex component</fullName>
    </recommendedName>
</protein>
<dbReference type="Pfam" id="PF17681">
    <property type="entry name" value="GCP_N_terminal"/>
    <property type="match status" value="1"/>
</dbReference>
<dbReference type="GO" id="GO:0031122">
    <property type="term" value="P:cytoplasmic microtubule organization"/>
    <property type="evidence" value="ECO:0007669"/>
    <property type="project" value="TreeGrafter"/>
</dbReference>
<feature type="region of interest" description="Disordered" evidence="6">
    <location>
        <begin position="112"/>
        <end position="204"/>
    </location>
</feature>
<gene>
    <name evidence="9" type="ORF">WJX72_004797</name>
</gene>
<feature type="domain" description="Gamma tubulin complex component protein N-terminal" evidence="8">
    <location>
        <begin position="280"/>
        <end position="543"/>
    </location>
</feature>
<keyword evidence="3 5" id="KW-0493">Microtubule</keyword>
<evidence type="ECO:0000256" key="1">
    <source>
        <dbReference type="ARBA" id="ARBA00010337"/>
    </source>
</evidence>
<dbReference type="PANTHER" id="PTHR19302">
    <property type="entry name" value="GAMMA TUBULIN COMPLEX PROTEIN"/>
    <property type="match status" value="1"/>
</dbReference>
<evidence type="ECO:0000313" key="9">
    <source>
        <dbReference type="EMBL" id="KAK9804286.1"/>
    </source>
</evidence>
<dbReference type="GO" id="GO:0007020">
    <property type="term" value="P:microtubule nucleation"/>
    <property type="evidence" value="ECO:0007669"/>
    <property type="project" value="InterPro"/>
</dbReference>
<dbReference type="PANTHER" id="PTHR19302:SF33">
    <property type="entry name" value="GAMMA-TUBULIN COMPLEX COMPONENT 5"/>
    <property type="match status" value="1"/>
</dbReference>
<dbReference type="GO" id="GO:0051321">
    <property type="term" value="P:meiotic cell cycle"/>
    <property type="evidence" value="ECO:0007669"/>
    <property type="project" value="TreeGrafter"/>
</dbReference>
<evidence type="ECO:0000256" key="4">
    <source>
        <dbReference type="ARBA" id="ARBA00023212"/>
    </source>
</evidence>
<organism evidence="9 10">
    <name type="scientific">[Myrmecia] bisecta</name>
    <dbReference type="NCBI Taxonomy" id="41462"/>
    <lineage>
        <taxon>Eukaryota</taxon>
        <taxon>Viridiplantae</taxon>
        <taxon>Chlorophyta</taxon>
        <taxon>core chlorophytes</taxon>
        <taxon>Trebouxiophyceae</taxon>
        <taxon>Trebouxiales</taxon>
        <taxon>Trebouxiaceae</taxon>
        <taxon>Myrmecia</taxon>
    </lineage>
</organism>
<dbReference type="GO" id="GO:0000278">
    <property type="term" value="P:mitotic cell cycle"/>
    <property type="evidence" value="ECO:0007669"/>
    <property type="project" value="TreeGrafter"/>
</dbReference>
<dbReference type="CDD" id="cd22572">
    <property type="entry name" value="GCP5_NTD"/>
    <property type="match status" value="1"/>
</dbReference>
<feature type="domain" description="Gamma tubulin complex component C-terminal" evidence="7">
    <location>
        <begin position="747"/>
        <end position="1059"/>
    </location>
</feature>
<feature type="region of interest" description="Disordered" evidence="6">
    <location>
        <begin position="634"/>
        <end position="665"/>
    </location>
</feature>
<dbReference type="InterPro" id="IPR042241">
    <property type="entry name" value="GCP_C_sf"/>
</dbReference>
<dbReference type="InterPro" id="IPR041470">
    <property type="entry name" value="GCP_N"/>
</dbReference>
<comment type="caution">
    <text evidence="9">The sequence shown here is derived from an EMBL/GenBank/DDBJ whole genome shotgun (WGS) entry which is preliminary data.</text>
</comment>
<feature type="compositionally biased region" description="Low complexity" evidence="6">
    <location>
        <begin position="140"/>
        <end position="152"/>
    </location>
</feature>
<dbReference type="InterPro" id="IPR007259">
    <property type="entry name" value="GCP"/>
</dbReference>
<keyword evidence="4 5" id="KW-0206">Cytoskeleton</keyword>
<accession>A0AAW1P762</accession>
<feature type="compositionally biased region" description="Basic and acidic residues" evidence="6">
    <location>
        <begin position="169"/>
        <end position="192"/>
    </location>
</feature>
<feature type="region of interest" description="Disordered" evidence="6">
    <location>
        <begin position="400"/>
        <end position="420"/>
    </location>
</feature>
<dbReference type="Proteomes" id="UP001489004">
    <property type="component" value="Unassembled WGS sequence"/>
</dbReference>
<dbReference type="AlphaFoldDB" id="A0AAW1P762"/>
<evidence type="ECO:0000256" key="6">
    <source>
        <dbReference type="SAM" id="MobiDB-lite"/>
    </source>
</evidence>
<reference evidence="9 10" key="1">
    <citation type="journal article" date="2024" name="Nat. Commun.">
        <title>Phylogenomics reveals the evolutionary origins of lichenization in chlorophyte algae.</title>
        <authorList>
            <person name="Puginier C."/>
            <person name="Libourel C."/>
            <person name="Otte J."/>
            <person name="Skaloud P."/>
            <person name="Haon M."/>
            <person name="Grisel S."/>
            <person name="Petersen M."/>
            <person name="Berrin J.G."/>
            <person name="Delaux P.M."/>
            <person name="Dal Grande F."/>
            <person name="Keller J."/>
        </authorList>
    </citation>
    <scope>NUCLEOTIDE SEQUENCE [LARGE SCALE GENOMIC DNA]</scope>
    <source>
        <strain evidence="9 10">SAG 2043</strain>
    </source>
</reference>
<dbReference type="Gene3D" id="1.20.120.1900">
    <property type="entry name" value="Gamma-tubulin complex, C-terminal domain"/>
    <property type="match status" value="1"/>
</dbReference>
<dbReference type="GO" id="GO:0000922">
    <property type="term" value="C:spindle pole"/>
    <property type="evidence" value="ECO:0007669"/>
    <property type="project" value="InterPro"/>
</dbReference>
<dbReference type="GO" id="GO:0043015">
    <property type="term" value="F:gamma-tubulin binding"/>
    <property type="evidence" value="ECO:0007669"/>
    <property type="project" value="InterPro"/>
</dbReference>
<dbReference type="GO" id="GO:0051225">
    <property type="term" value="P:spindle assembly"/>
    <property type="evidence" value="ECO:0007669"/>
    <property type="project" value="TreeGrafter"/>
</dbReference>
<evidence type="ECO:0000256" key="3">
    <source>
        <dbReference type="ARBA" id="ARBA00022701"/>
    </source>
</evidence>
<keyword evidence="10" id="KW-1185">Reference proteome</keyword>
<evidence type="ECO:0000256" key="5">
    <source>
        <dbReference type="RuleBase" id="RU363050"/>
    </source>
</evidence>
<dbReference type="GO" id="GO:0051011">
    <property type="term" value="F:microtubule minus-end binding"/>
    <property type="evidence" value="ECO:0007669"/>
    <property type="project" value="TreeGrafter"/>
</dbReference>
<feature type="compositionally biased region" description="Polar residues" evidence="6">
    <location>
        <begin position="411"/>
        <end position="420"/>
    </location>
</feature>
<dbReference type="GO" id="GO:0005874">
    <property type="term" value="C:microtubule"/>
    <property type="evidence" value="ECO:0007669"/>
    <property type="project" value="UniProtKB-KW"/>
</dbReference>
<feature type="compositionally biased region" description="Basic and acidic residues" evidence="6">
    <location>
        <begin position="119"/>
        <end position="128"/>
    </location>
</feature>